<feature type="domain" description="HTH cro/C1-type" evidence="5">
    <location>
        <begin position="5"/>
        <end position="52"/>
    </location>
</feature>
<dbReference type="PROSITE" id="PS50932">
    <property type="entry name" value="HTH_LACI_2"/>
    <property type="match status" value="1"/>
</dbReference>
<dbReference type="EMBL" id="NOXX01000073">
    <property type="protein sequence ID" value="OYQ50378.1"/>
    <property type="molecule type" value="Genomic_DNA"/>
</dbReference>
<dbReference type="CDD" id="cd01392">
    <property type="entry name" value="HTH_LacI"/>
    <property type="match status" value="1"/>
</dbReference>
<evidence type="ECO:0000313" key="7">
    <source>
        <dbReference type="Proteomes" id="UP000216035"/>
    </source>
</evidence>
<organism evidence="6 7">
    <name type="scientific">Flavobacterium aurantiibacter</name>
    <dbReference type="NCBI Taxonomy" id="2023067"/>
    <lineage>
        <taxon>Bacteria</taxon>
        <taxon>Pseudomonadati</taxon>
        <taxon>Bacteroidota</taxon>
        <taxon>Flavobacteriia</taxon>
        <taxon>Flavobacteriales</taxon>
        <taxon>Flavobacteriaceae</taxon>
        <taxon>Flavobacterium</taxon>
    </lineage>
</organism>
<name>A0A256A9K8_9FLAO</name>
<evidence type="ECO:0000256" key="2">
    <source>
        <dbReference type="ARBA" id="ARBA00023125"/>
    </source>
</evidence>
<accession>A0A256A9K8</accession>
<keyword evidence="7" id="KW-1185">Reference proteome</keyword>
<keyword evidence="3" id="KW-0804">Transcription</keyword>
<dbReference type="InterPro" id="IPR001761">
    <property type="entry name" value="Peripla_BP/Lac1_sug-bd_dom"/>
</dbReference>
<dbReference type="InterPro" id="IPR010982">
    <property type="entry name" value="Lambda_DNA-bd_dom_sf"/>
</dbReference>
<keyword evidence="2" id="KW-0238">DNA-binding</keyword>
<dbReference type="GO" id="GO:0000976">
    <property type="term" value="F:transcription cis-regulatory region binding"/>
    <property type="evidence" value="ECO:0007669"/>
    <property type="project" value="TreeGrafter"/>
</dbReference>
<proteinExistence type="predicted"/>
<dbReference type="GO" id="GO:0003700">
    <property type="term" value="F:DNA-binding transcription factor activity"/>
    <property type="evidence" value="ECO:0007669"/>
    <property type="project" value="TreeGrafter"/>
</dbReference>
<dbReference type="InterPro" id="IPR000843">
    <property type="entry name" value="HTH_LacI"/>
</dbReference>
<dbReference type="PANTHER" id="PTHR30146">
    <property type="entry name" value="LACI-RELATED TRANSCRIPTIONAL REPRESSOR"/>
    <property type="match status" value="1"/>
</dbReference>
<dbReference type="RefSeq" id="WP_094484906.1">
    <property type="nucleotide sequence ID" value="NZ_NOXX01000073.1"/>
</dbReference>
<dbReference type="AlphaFoldDB" id="A0A256A9K8"/>
<dbReference type="OrthoDB" id="9768806at2"/>
<evidence type="ECO:0000259" key="4">
    <source>
        <dbReference type="PROSITE" id="PS50932"/>
    </source>
</evidence>
<gene>
    <name evidence="6" type="ORF">CHX27_00940</name>
</gene>
<comment type="caution">
    <text evidence="6">The sequence shown here is derived from an EMBL/GenBank/DDBJ whole genome shotgun (WGS) entry which is preliminary data.</text>
</comment>
<dbReference type="InterPro" id="IPR001387">
    <property type="entry name" value="Cro/C1-type_HTH"/>
</dbReference>
<protein>
    <submittedName>
        <fullName evidence="6">LacI family transcriptional regulator</fullName>
    </submittedName>
</protein>
<evidence type="ECO:0000256" key="1">
    <source>
        <dbReference type="ARBA" id="ARBA00023015"/>
    </source>
</evidence>
<dbReference type="Gene3D" id="3.40.50.2300">
    <property type="match status" value="2"/>
</dbReference>
<feature type="domain" description="HTH lacI-type" evidence="4">
    <location>
        <begin position="4"/>
        <end position="58"/>
    </location>
</feature>
<evidence type="ECO:0000313" key="6">
    <source>
        <dbReference type="EMBL" id="OYQ50378.1"/>
    </source>
</evidence>
<dbReference type="InterPro" id="IPR028082">
    <property type="entry name" value="Peripla_BP_I"/>
</dbReference>
<evidence type="ECO:0000259" key="5">
    <source>
        <dbReference type="PROSITE" id="PS50943"/>
    </source>
</evidence>
<sequence>MKDTTLKELAETLGISVTTVSKALKGYADVSPKTREAVLKLAEELHFTPNAFAVNLRKQESKTIGVIIPEIVHHFFSKVLNGILDEAAKHGYLAIVLQSGESVELERKQVDLLINKRVDGILISLSNDSNDEAHLKEIIRRNIPLVQFDKISKLIPSTKVVINDRQAAFEATEHLILKGCRKIAHIRGPVNPQGAIDRWMGYKLALEKHGITYNPKLVYTCTHVTFEEGREFAKQILTDHPDVEGIFAITDLVAVGVISYFNENGFKVPDNVALIGFSNWFMSQVITPQLSSIDQPGEEMGALAFNCLLEEIEARKANKPYDLKTISLTTSVVERQSSQFKGK</sequence>
<dbReference type="Gene3D" id="1.10.260.40">
    <property type="entry name" value="lambda repressor-like DNA-binding domains"/>
    <property type="match status" value="1"/>
</dbReference>
<evidence type="ECO:0000256" key="3">
    <source>
        <dbReference type="ARBA" id="ARBA00023163"/>
    </source>
</evidence>
<dbReference type="PANTHER" id="PTHR30146:SF109">
    <property type="entry name" value="HTH-TYPE TRANSCRIPTIONAL REGULATOR GALS"/>
    <property type="match status" value="1"/>
</dbReference>
<dbReference type="SUPFAM" id="SSF47413">
    <property type="entry name" value="lambda repressor-like DNA-binding domains"/>
    <property type="match status" value="1"/>
</dbReference>
<dbReference type="SMART" id="SM00354">
    <property type="entry name" value="HTH_LACI"/>
    <property type="match status" value="1"/>
</dbReference>
<keyword evidence="1" id="KW-0805">Transcription regulation</keyword>
<dbReference type="SUPFAM" id="SSF53822">
    <property type="entry name" value="Periplasmic binding protein-like I"/>
    <property type="match status" value="1"/>
</dbReference>
<dbReference type="CDD" id="cd06267">
    <property type="entry name" value="PBP1_LacI_sugar_binding-like"/>
    <property type="match status" value="1"/>
</dbReference>
<reference evidence="6 7" key="1">
    <citation type="submission" date="2017-07" db="EMBL/GenBank/DDBJ databases">
        <title>Flavobacterium cyanobacteriorum sp. nov., isolated from cyanobacterial aggregates in a eutrophic lake.</title>
        <authorList>
            <person name="Cai H."/>
        </authorList>
    </citation>
    <scope>NUCLEOTIDE SEQUENCE [LARGE SCALE GENOMIC DNA]</scope>
    <source>
        <strain evidence="6 7">TH167</strain>
    </source>
</reference>
<dbReference type="PROSITE" id="PS50943">
    <property type="entry name" value="HTH_CROC1"/>
    <property type="match status" value="1"/>
</dbReference>
<dbReference type="Pfam" id="PF00356">
    <property type="entry name" value="LacI"/>
    <property type="match status" value="1"/>
</dbReference>
<dbReference type="Proteomes" id="UP000216035">
    <property type="component" value="Unassembled WGS sequence"/>
</dbReference>
<dbReference type="Pfam" id="PF00532">
    <property type="entry name" value="Peripla_BP_1"/>
    <property type="match status" value="1"/>
</dbReference>